<evidence type="ECO:0000313" key="6">
    <source>
        <dbReference type="Proteomes" id="UP001265259"/>
    </source>
</evidence>
<keyword evidence="1 3" id="KW-0560">Oxidoreductase</keyword>
<dbReference type="SUPFAM" id="SSF53720">
    <property type="entry name" value="ALDH-like"/>
    <property type="match status" value="1"/>
</dbReference>
<gene>
    <name evidence="5" type="ORF">RM543_11605</name>
</gene>
<comment type="caution">
    <text evidence="5">The sequence shown here is derived from an EMBL/GenBank/DDBJ whole genome shotgun (WGS) entry which is preliminary data.</text>
</comment>
<feature type="active site" evidence="2">
    <location>
        <position position="268"/>
    </location>
</feature>
<evidence type="ECO:0000256" key="3">
    <source>
        <dbReference type="RuleBase" id="RU003345"/>
    </source>
</evidence>
<evidence type="ECO:0000259" key="4">
    <source>
        <dbReference type="Pfam" id="PF00171"/>
    </source>
</evidence>
<dbReference type="Pfam" id="PF00171">
    <property type="entry name" value="Aldedh"/>
    <property type="match status" value="1"/>
</dbReference>
<reference evidence="5 6" key="1">
    <citation type="submission" date="2023-09" db="EMBL/GenBank/DDBJ databases">
        <authorList>
            <person name="Rey-Velasco X."/>
        </authorList>
    </citation>
    <scope>NUCLEOTIDE SEQUENCE [LARGE SCALE GENOMIC DNA]</scope>
    <source>
        <strain evidence="5 6">F158</strain>
    </source>
</reference>
<sequence>MELEEEQNMSLLAKKATVPPADQVQDLLIAGRAVPGDGPPLRVVNPATGALLGRVGTSSPAQVAEAIAAGHEAERRTGWSRLPPHERARILSRAADEIERQADHLAVLQMSENGKTRKESHAQAMSAAGIFRYYAAVCECSEEAMPPARGDYYTMQVYEPVGVVAALTPWNSPLTMGAQKIAPALAAGNAVVLKAAETTSFVTLALGQCVVEAGLPEGLLSVLAGGRETAVALVEDPGIGLISFTGGTATGQSIARGAADRLVPMILELGGKSPHIVFADADLEEAARSVASGIFGGTGQSCVAGSRLFVQASVADRFRALLIEAAGAMRLGPPSDPASVIGPLSSFAHRERVESFVKAGVASGGEILFGGQRPEGEVFAEGAYFEPTIIGGLDNSAAIAQEEIFGPVLCFMTFEDEADLVGAANDSDFGLAAGIWTESYRRAWRVARALEAGTVWINTYKQLSIAAPFGGFKLSGQGREKGLQGMRAYQQMKSLYWAV</sequence>
<dbReference type="Gene3D" id="3.40.605.10">
    <property type="entry name" value="Aldehyde Dehydrogenase, Chain A, domain 1"/>
    <property type="match status" value="1"/>
</dbReference>
<comment type="similarity">
    <text evidence="3">Belongs to the aldehyde dehydrogenase family.</text>
</comment>
<evidence type="ECO:0000256" key="1">
    <source>
        <dbReference type="ARBA" id="ARBA00023002"/>
    </source>
</evidence>
<evidence type="ECO:0000313" key="5">
    <source>
        <dbReference type="EMBL" id="MDT0683334.1"/>
    </source>
</evidence>
<dbReference type="InterPro" id="IPR015590">
    <property type="entry name" value="Aldehyde_DH_dom"/>
</dbReference>
<evidence type="ECO:0000256" key="2">
    <source>
        <dbReference type="PROSITE-ProRule" id="PRU10007"/>
    </source>
</evidence>
<organism evidence="5 6">
    <name type="scientific">Tropicimonas omnivorans</name>
    <dbReference type="NCBI Taxonomy" id="3075590"/>
    <lineage>
        <taxon>Bacteria</taxon>
        <taxon>Pseudomonadati</taxon>
        <taxon>Pseudomonadota</taxon>
        <taxon>Alphaproteobacteria</taxon>
        <taxon>Rhodobacterales</taxon>
        <taxon>Roseobacteraceae</taxon>
        <taxon>Tropicimonas</taxon>
    </lineage>
</organism>
<dbReference type="RefSeq" id="WP_311691778.1">
    <property type="nucleotide sequence ID" value="NZ_JAVRHL010000003.1"/>
</dbReference>
<name>A0ABU3DHZ6_9RHOB</name>
<keyword evidence="6" id="KW-1185">Reference proteome</keyword>
<dbReference type="EMBL" id="JAVRHL010000003">
    <property type="protein sequence ID" value="MDT0683334.1"/>
    <property type="molecule type" value="Genomic_DNA"/>
</dbReference>
<dbReference type="Proteomes" id="UP001265259">
    <property type="component" value="Unassembled WGS sequence"/>
</dbReference>
<dbReference type="PROSITE" id="PS00687">
    <property type="entry name" value="ALDEHYDE_DEHYDR_GLU"/>
    <property type="match status" value="1"/>
</dbReference>
<dbReference type="InterPro" id="IPR016162">
    <property type="entry name" value="Ald_DH_N"/>
</dbReference>
<dbReference type="Gene3D" id="3.40.309.10">
    <property type="entry name" value="Aldehyde Dehydrogenase, Chain A, domain 2"/>
    <property type="match status" value="1"/>
</dbReference>
<protein>
    <submittedName>
        <fullName evidence="5">Aldehyde dehydrogenase</fullName>
    </submittedName>
</protein>
<dbReference type="PANTHER" id="PTHR11699">
    <property type="entry name" value="ALDEHYDE DEHYDROGENASE-RELATED"/>
    <property type="match status" value="1"/>
</dbReference>
<accession>A0ABU3DHZ6</accession>
<feature type="domain" description="Aldehyde dehydrogenase" evidence="4">
    <location>
        <begin position="40"/>
        <end position="494"/>
    </location>
</feature>
<dbReference type="InterPro" id="IPR029510">
    <property type="entry name" value="Ald_DH_CS_GLU"/>
</dbReference>
<dbReference type="InterPro" id="IPR016161">
    <property type="entry name" value="Ald_DH/histidinol_DH"/>
</dbReference>
<proteinExistence type="inferred from homology"/>
<dbReference type="CDD" id="cd07114">
    <property type="entry name" value="ALDH_DhaS"/>
    <property type="match status" value="1"/>
</dbReference>
<dbReference type="InterPro" id="IPR016163">
    <property type="entry name" value="Ald_DH_C"/>
</dbReference>